<sequence length="140" mass="15770">MSIDFGSRVRVGAVKERTITVDSNMTTSFLWEGENVLSTPAMIMEMEETCRLLLKEQAIPEAEWDSVGTIVDIRHLAATPVGAQVFLKAKVTSVNGRQVMFEVEASDRLEKIGEGRHERFIINVPRFRAKFGEKQKQLGM</sequence>
<gene>
    <name evidence="2" type="ORF">NTE_03122</name>
</gene>
<dbReference type="InterPro" id="IPR025540">
    <property type="entry name" value="FlK"/>
</dbReference>
<dbReference type="EMBL" id="CP007174">
    <property type="protein sequence ID" value="AIF85156.1"/>
    <property type="molecule type" value="Genomic_DNA"/>
</dbReference>
<organism evidence="2 3">
    <name type="scientific">Candidatus Nitrososphaera evergladensis SR1</name>
    <dbReference type="NCBI Taxonomy" id="1459636"/>
    <lineage>
        <taxon>Archaea</taxon>
        <taxon>Nitrososphaerota</taxon>
        <taxon>Nitrososphaeria</taxon>
        <taxon>Nitrososphaerales</taxon>
        <taxon>Nitrososphaeraceae</taxon>
        <taxon>Nitrososphaera</taxon>
    </lineage>
</organism>
<evidence type="ECO:0000313" key="3">
    <source>
        <dbReference type="Proteomes" id="UP000028194"/>
    </source>
</evidence>
<name>A0A075MU11_9ARCH</name>
<dbReference type="PANTHER" id="PTHR36934">
    <property type="entry name" value="BLR0278 PROTEIN"/>
    <property type="match status" value="1"/>
</dbReference>
<dbReference type="OrthoDB" id="359228at2157"/>
<dbReference type="STRING" id="1459636.NTE_03122"/>
<proteinExistence type="predicted"/>
<accession>A0A075MU11</accession>
<evidence type="ECO:0000259" key="1">
    <source>
        <dbReference type="Pfam" id="PF22636"/>
    </source>
</evidence>
<dbReference type="Gene3D" id="3.10.129.10">
    <property type="entry name" value="Hotdog Thioesterase"/>
    <property type="match status" value="1"/>
</dbReference>
<dbReference type="SUPFAM" id="SSF54637">
    <property type="entry name" value="Thioesterase/thiol ester dehydrase-isomerase"/>
    <property type="match status" value="1"/>
</dbReference>
<dbReference type="KEGG" id="nev:NTE_03122"/>
<reference evidence="2 3" key="1">
    <citation type="journal article" date="2014" name="PLoS ONE">
        <title>Genome Sequence of Candidatus Nitrososphaera evergladensis from Group I.1b Enriched from Everglades Soil Reveals Novel Genomic Features of the Ammonia-Oxidizing Archaea.</title>
        <authorList>
            <person name="Zhalnina K.V."/>
            <person name="Dias R."/>
            <person name="Leonard M.T."/>
            <person name="Dorr de Quadros P."/>
            <person name="Camargo F.A."/>
            <person name="Drew J.C."/>
            <person name="Farmerie W.G."/>
            <person name="Daroub S.H."/>
            <person name="Triplett E.W."/>
        </authorList>
    </citation>
    <scope>NUCLEOTIDE SEQUENCE [LARGE SCALE GENOMIC DNA]</scope>
    <source>
        <strain evidence="2 3">SR1</strain>
    </source>
</reference>
<feature type="domain" description="Fluoroacetyl-CoA-specific thioesterase-like" evidence="1">
    <location>
        <begin position="21"/>
        <end position="123"/>
    </location>
</feature>
<keyword evidence="3" id="KW-1185">Reference proteome</keyword>
<dbReference type="PIRSF" id="PIRSF014972">
    <property type="entry name" value="FlK"/>
    <property type="match status" value="1"/>
</dbReference>
<dbReference type="GeneID" id="41598782"/>
<dbReference type="InterPro" id="IPR054485">
    <property type="entry name" value="FlK-like_dom"/>
</dbReference>
<dbReference type="Pfam" id="PF22636">
    <property type="entry name" value="FlK"/>
    <property type="match status" value="1"/>
</dbReference>
<dbReference type="InterPro" id="IPR029069">
    <property type="entry name" value="HotDog_dom_sf"/>
</dbReference>
<dbReference type="RefSeq" id="WP_148701601.1">
    <property type="nucleotide sequence ID" value="NZ_CP007174.1"/>
</dbReference>
<evidence type="ECO:0000313" key="2">
    <source>
        <dbReference type="EMBL" id="AIF85156.1"/>
    </source>
</evidence>
<dbReference type="PANTHER" id="PTHR36934:SF1">
    <property type="entry name" value="THIOESTERASE DOMAIN-CONTAINING PROTEIN"/>
    <property type="match status" value="1"/>
</dbReference>
<dbReference type="Proteomes" id="UP000028194">
    <property type="component" value="Chromosome"/>
</dbReference>
<dbReference type="AlphaFoldDB" id="A0A075MU11"/>
<protein>
    <submittedName>
        <fullName evidence="2">Putative thioesterase</fullName>
    </submittedName>
</protein>
<dbReference type="HOGENOM" id="CLU_119426_0_1_2"/>
<dbReference type="eggNOG" id="arCOG04331">
    <property type="taxonomic scope" value="Archaea"/>
</dbReference>